<proteinExistence type="predicted"/>
<dbReference type="Proteomes" id="UP000274920">
    <property type="component" value="Unassembled WGS sequence"/>
</dbReference>
<dbReference type="RefSeq" id="WP_125127650.1">
    <property type="nucleotide sequence ID" value="NZ_RHJS01000002.1"/>
</dbReference>
<dbReference type="AlphaFoldDB" id="A0A426DH75"/>
<protein>
    <submittedName>
        <fullName evidence="1">Uncharacterized protein</fullName>
    </submittedName>
</protein>
<gene>
    <name evidence="1" type="ORF">EBB54_12660</name>
</gene>
<evidence type="ECO:0000313" key="2">
    <source>
        <dbReference type="Proteomes" id="UP000274920"/>
    </source>
</evidence>
<comment type="caution">
    <text evidence="1">The sequence shown here is derived from an EMBL/GenBank/DDBJ whole genome shotgun (WGS) entry which is preliminary data.</text>
</comment>
<organism evidence="1 2">
    <name type="scientific">Schaedlerella arabinosiphila</name>
    <dbReference type="NCBI Taxonomy" id="2044587"/>
    <lineage>
        <taxon>Bacteria</taxon>
        <taxon>Bacillati</taxon>
        <taxon>Bacillota</taxon>
        <taxon>Clostridia</taxon>
        <taxon>Lachnospirales</taxon>
        <taxon>Lachnospiraceae</taxon>
        <taxon>Schaedlerella</taxon>
    </lineage>
</organism>
<name>A0A426DH75_9FIRM</name>
<reference evidence="1" key="1">
    <citation type="submission" date="2018-10" db="EMBL/GenBank/DDBJ databases">
        <title>Schaedlerella arabinophila gen. nov. sp. nov., isolated from the mouse intestinal tract and comparative analysis with the genome of the closely related altered Schaedler flora strain ASF502.</title>
        <authorList>
            <person name="Miyake S."/>
            <person name="Soh M."/>
            <person name="Seedorf H."/>
        </authorList>
    </citation>
    <scope>NUCLEOTIDE SEQUENCE [LARGE SCALE GENOMIC DNA]</scope>
    <source>
        <strain evidence="1">DSM 106076</strain>
    </source>
</reference>
<sequence>MNKQDTLLVLISLSGELPADMAETVIGSPSYTAAVLTRLKQEGYVLVRNKSGYKGYVLRAKGRHYVLSKFGEDTESFLKGAAGTNHVKGEIDKRLRLHRMSKVWVFFWKTGIPIFRSEKPELFYKASEDGRGIRAYYGSQEFKGRTDAIKGSRACGILLAGESGYIVYHSLSQRMRWAKKMERTMRSFAERESMKCGKLRRFDAVVMGDTVELLAELLESDGGVKGDLFQIDDIYEHYYYVPGIREAEIQVMLLADSRKREKLYNFLCTAFGQAEHTEYQLSVGTDGSGNPVYFCYELDLCQLLRIRQETEWKQKGNIFCFSYQKPVLELFLGKKVLYREIITKKVLEFLNQDE</sequence>
<keyword evidence="2" id="KW-1185">Reference proteome</keyword>
<accession>A0A426DH75</accession>
<evidence type="ECO:0000313" key="1">
    <source>
        <dbReference type="EMBL" id="RRK32125.1"/>
    </source>
</evidence>
<dbReference type="EMBL" id="RHJS01000002">
    <property type="protein sequence ID" value="RRK32125.1"/>
    <property type="molecule type" value="Genomic_DNA"/>
</dbReference>